<feature type="domain" description="Transposase DDE" evidence="1">
    <location>
        <begin position="13"/>
        <end position="70"/>
    </location>
</feature>
<proteinExistence type="predicted"/>
<dbReference type="InterPro" id="IPR025668">
    <property type="entry name" value="Tnp_DDE_dom"/>
</dbReference>
<accession>A0A6N3CMZ3</accession>
<reference evidence="2" key="1">
    <citation type="submission" date="2019-11" db="EMBL/GenBank/DDBJ databases">
        <authorList>
            <person name="Feng L."/>
        </authorList>
    </citation>
    <scope>NUCLEOTIDE SEQUENCE</scope>
    <source>
        <strain evidence="2">SrubneriLFYP117</strain>
    </source>
</reference>
<dbReference type="EMBL" id="CACRUL010000016">
    <property type="protein sequence ID" value="VYU15187.1"/>
    <property type="molecule type" value="Genomic_DNA"/>
</dbReference>
<evidence type="ECO:0000259" key="1">
    <source>
        <dbReference type="Pfam" id="PF13751"/>
    </source>
</evidence>
<dbReference type="AlphaFoldDB" id="A0A6N3CMZ3"/>
<organism evidence="2">
    <name type="scientific">Streptococcus oralis</name>
    <dbReference type="NCBI Taxonomy" id="1303"/>
    <lineage>
        <taxon>Bacteria</taxon>
        <taxon>Bacillati</taxon>
        <taxon>Bacillota</taxon>
        <taxon>Bacilli</taxon>
        <taxon>Lactobacillales</taxon>
        <taxon>Streptococcaceae</taxon>
        <taxon>Streptococcus</taxon>
    </lineage>
</organism>
<evidence type="ECO:0000313" key="2">
    <source>
        <dbReference type="EMBL" id="VYU15187.1"/>
    </source>
</evidence>
<dbReference type="Pfam" id="PF13751">
    <property type="entry name" value="DDE_Tnp_1_6"/>
    <property type="match status" value="1"/>
</dbReference>
<gene>
    <name evidence="2" type="ORF">SRLFYP117_01176</name>
</gene>
<sequence>MVYKAEQADLASQKGLYVNERYQLLKVKESQALLSVEGSHIFAQRKVNVEPVFGQTKACLGYKRCNLRGK</sequence>
<protein>
    <recommendedName>
        <fullName evidence="1">Transposase DDE domain-containing protein</fullName>
    </recommendedName>
</protein>
<name>A0A6N3CMZ3_STROR</name>